<dbReference type="Pfam" id="PF03430">
    <property type="entry name" value="TATR"/>
    <property type="match status" value="1"/>
</dbReference>
<organism evidence="2">
    <name type="scientific">Malacosoma sp. alphabaculovirus</name>
    <dbReference type="NCBI Taxonomy" id="1881632"/>
    <lineage>
        <taxon>Viruses</taxon>
        <taxon>Viruses incertae sedis</taxon>
        <taxon>Naldaviricetes</taxon>
        <taxon>Lefavirales</taxon>
        <taxon>Baculoviridae</taxon>
        <taxon>Alphabaculovirus</taxon>
    </lineage>
</organism>
<evidence type="ECO:0000256" key="1">
    <source>
        <dbReference type="SAM" id="MobiDB-lite"/>
    </source>
</evidence>
<gene>
    <name evidence="2" type="primary">masp7.2</name>
</gene>
<proteinExistence type="predicted"/>
<name>A0A1B1V5N2_9ABAC</name>
<feature type="region of interest" description="Disordered" evidence="1">
    <location>
        <begin position="97"/>
        <end position="125"/>
    </location>
</feature>
<evidence type="ECO:0000313" key="2">
    <source>
        <dbReference type="EMBL" id="ANW12305.1"/>
    </source>
</evidence>
<feature type="compositionally biased region" description="Acidic residues" evidence="1">
    <location>
        <begin position="110"/>
        <end position="119"/>
    </location>
</feature>
<protein>
    <submittedName>
        <fullName evidence="2">Ie-1</fullName>
    </submittedName>
</protein>
<reference evidence="2" key="1">
    <citation type="submission" date="2016-02" db="EMBL/GenBank/DDBJ databases">
        <authorList>
            <person name="Wen L."/>
            <person name="He K."/>
            <person name="Yang H."/>
        </authorList>
    </citation>
    <scope>NUCLEOTIDE SEQUENCE</scope>
    <source>
        <strain evidence="2">164</strain>
    </source>
</reference>
<dbReference type="EMBL" id="KU696413">
    <property type="protein sequence ID" value="ANW12305.1"/>
    <property type="molecule type" value="Genomic_DNA"/>
</dbReference>
<accession>A0A1B1V5N2</accession>
<sequence>MAEMYMSNNIQTPMRDSVDVLTVVSTANDVCLNKSGLIDGIEMHKKKLNRVPTNYDVAKNKIKQTNPTVKFGGKDISRCKEYMCEDNDTMDDASFDSEYKEKLSNSDSSDNNDVDANEDENYHDNDVYEKVQEQRKRKIKDNNSEIAKKQFKSETIVALPSLSEDTKVVDKIVKPKVRDRYRKRKIEPVMEVDSDDSNTNTNNMLVIDDIDRAMAKSFVDNQYNTMTNYHYETINGRYDHRFVSHMLNNNYYMFIVETVMDEAKTIYLPKVSYVANVPSVQAYYIQYYKHVDDHVMIVTFEKYRFMIPQKEILKMQLDIPDCEKFADADKSAAAATAANLSSSRNTKKIYFNEVKDIEFLNKLTKTFMLDIYFSRIKITMILASMGEWRSKIIAHHVFRNMTDGSLFSMPLNFSMNDSMMIRDSACDDSTLVRMQQSQYLADIIKYSEDKRFIKYQGREKREDRLMAARKKLEFWYKNRIEDKDKNSYYFTYKYGSVARIFFKLNTKDTKRFCSIKRNKTNDVSDLVLIENYLDVCAQKPDCDNFILVVNKKDERISIIKNGDTFFWITSILSEIIIGDVLDKYKLMKHHVFKLNIRNRKDINIKHNGIIMLVSMYTSGYLDLEGIIDIGINNFRCEYFKKNFK</sequence>
<dbReference type="InterPro" id="IPR005092">
    <property type="entry name" value="TATR"/>
</dbReference>